<sequence length="109" mass="12318">MCRHLLTNSGLKKKIPMGRSSVVMRTWGGSHPSRDLHWWTPLLLCRVSSTSPISRVIERPGSMPSFDVIVTSGTLPFHKHSNARNIEFPAPAILGTFSRFMRFLGLYPR</sequence>
<accession>A0AAV4VB61</accession>
<dbReference type="Proteomes" id="UP001054837">
    <property type="component" value="Unassembled WGS sequence"/>
</dbReference>
<evidence type="ECO:0000313" key="2">
    <source>
        <dbReference type="Proteomes" id="UP001054837"/>
    </source>
</evidence>
<reference evidence="1 2" key="1">
    <citation type="submission" date="2021-06" db="EMBL/GenBank/DDBJ databases">
        <title>Caerostris darwini draft genome.</title>
        <authorList>
            <person name="Kono N."/>
            <person name="Arakawa K."/>
        </authorList>
    </citation>
    <scope>NUCLEOTIDE SEQUENCE [LARGE SCALE GENOMIC DNA]</scope>
</reference>
<dbReference type="EMBL" id="BPLQ01012712">
    <property type="protein sequence ID" value="GIY67239.1"/>
    <property type="molecule type" value="Genomic_DNA"/>
</dbReference>
<comment type="caution">
    <text evidence="1">The sequence shown here is derived from an EMBL/GenBank/DDBJ whole genome shotgun (WGS) entry which is preliminary data.</text>
</comment>
<organism evidence="1 2">
    <name type="scientific">Caerostris darwini</name>
    <dbReference type="NCBI Taxonomy" id="1538125"/>
    <lineage>
        <taxon>Eukaryota</taxon>
        <taxon>Metazoa</taxon>
        <taxon>Ecdysozoa</taxon>
        <taxon>Arthropoda</taxon>
        <taxon>Chelicerata</taxon>
        <taxon>Arachnida</taxon>
        <taxon>Araneae</taxon>
        <taxon>Araneomorphae</taxon>
        <taxon>Entelegynae</taxon>
        <taxon>Araneoidea</taxon>
        <taxon>Araneidae</taxon>
        <taxon>Caerostris</taxon>
    </lineage>
</organism>
<proteinExistence type="predicted"/>
<gene>
    <name evidence="1" type="ORF">CDAR_119061</name>
</gene>
<dbReference type="AlphaFoldDB" id="A0AAV4VB61"/>
<name>A0AAV4VB61_9ARAC</name>
<evidence type="ECO:0000313" key="1">
    <source>
        <dbReference type="EMBL" id="GIY67239.1"/>
    </source>
</evidence>
<protein>
    <submittedName>
        <fullName evidence="1">Uncharacterized protein</fullName>
    </submittedName>
</protein>
<keyword evidence="2" id="KW-1185">Reference proteome</keyword>